<dbReference type="EMBL" id="JAZHBO010000001">
    <property type="protein sequence ID" value="MEF2155209.1"/>
    <property type="molecule type" value="Genomic_DNA"/>
</dbReference>
<evidence type="ECO:0000256" key="3">
    <source>
        <dbReference type="ARBA" id="ARBA00022723"/>
    </source>
</evidence>
<evidence type="ECO:0000259" key="6">
    <source>
        <dbReference type="Pfam" id="PF02900"/>
    </source>
</evidence>
<dbReference type="PANTHER" id="PTHR30096:SF0">
    <property type="entry name" value="4,5-DOPA DIOXYGENASE EXTRADIOL-LIKE PROTEIN"/>
    <property type="match status" value="1"/>
</dbReference>
<dbReference type="InterPro" id="IPR004183">
    <property type="entry name" value="Xdiol_dOase_suB"/>
</dbReference>
<gene>
    <name evidence="7" type="ORF">V3390_03045</name>
</gene>
<protein>
    <submittedName>
        <fullName evidence="7">Class III extradiol ring-cleavage dioxygenase</fullName>
        <ecNumber evidence="7">1.13.-.-</ecNumber>
    </submittedName>
</protein>
<comment type="cofactor">
    <cofactor evidence="1">
        <name>Zn(2+)</name>
        <dbReference type="ChEBI" id="CHEBI:29105"/>
    </cofactor>
</comment>
<reference evidence="7 8" key="1">
    <citation type="submission" date="2024-01" db="EMBL/GenBank/DDBJ databases">
        <title>Novel species of the genus Luteimonas isolated from rivers.</title>
        <authorList>
            <person name="Lu H."/>
        </authorList>
    </citation>
    <scope>NUCLEOTIDE SEQUENCE [LARGE SCALE GENOMIC DNA]</scope>
    <source>
        <strain evidence="7 8">FXH3W</strain>
    </source>
</reference>
<name>A0ABU7V025_9GAMM</name>
<dbReference type="GO" id="GO:0051213">
    <property type="term" value="F:dioxygenase activity"/>
    <property type="evidence" value="ECO:0007669"/>
    <property type="project" value="UniProtKB-KW"/>
</dbReference>
<organism evidence="7 8">
    <name type="scientific">Aquilutibacter rugosus</name>
    <dbReference type="NCBI Taxonomy" id="3115820"/>
    <lineage>
        <taxon>Bacteria</taxon>
        <taxon>Pseudomonadati</taxon>
        <taxon>Pseudomonadota</taxon>
        <taxon>Gammaproteobacteria</taxon>
        <taxon>Lysobacterales</taxon>
        <taxon>Lysobacteraceae</taxon>
        <taxon>Aquilutibacter</taxon>
    </lineage>
</organism>
<dbReference type="EC" id="1.13.-.-" evidence="7"/>
<evidence type="ECO:0000313" key="7">
    <source>
        <dbReference type="EMBL" id="MEF2155209.1"/>
    </source>
</evidence>
<evidence type="ECO:0000313" key="8">
    <source>
        <dbReference type="Proteomes" id="UP001356170"/>
    </source>
</evidence>
<dbReference type="PIRSF" id="PIRSF006157">
    <property type="entry name" value="Doxgns_DODA"/>
    <property type="match status" value="1"/>
</dbReference>
<keyword evidence="4" id="KW-0862">Zinc</keyword>
<evidence type="ECO:0000256" key="2">
    <source>
        <dbReference type="ARBA" id="ARBA00007581"/>
    </source>
</evidence>
<keyword evidence="3" id="KW-0479">Metal-binding</keyword>
<dbReference type="Pfam" id="PF02900">
    <property type="entry name" value="LigB"/>
    <property type="match status" value="1"/>
</dbReference>
<keyword evidence="5 7" id="KW-0560">Oxidoreductase</keyword>
<comment type="similarity">
    <text evidence="2">Belongs to the DODA-type extradiol aromatic ring-opening dioxygenase family.</text>
</comment>
<dbReference type="SUPFAM" id="SSF53213">
    <property type="entry name" value="LigB-like"/>
    <property type="match status" value="1"/>
</dbReference>
<proteinExistence type="inferred from homology"/>
<dbReference type="PANTHER" id="PTHR30096">
    <property type="entry name" value="4,5-DOPA DIOXYGENASE EXTRADIOL-LIKE PROTEIN"/>
    <property type="match status" value="1"/>
</dbReference>
<dbReference type="RefSeq" id="WP_331703301.1">
    <property type="nucleotide sequence ID" value="NZ_JAZHBO010000001.1"/>
</dbReference>
<accession>A0ABU7V025</accession>
<evidence type="ECO:0000256" key="5">
    <source>
        <dbReference type="ARBA" id="ARBA00023002"/>
    </source>
</evidence>
<keyword evidence="7" id="KW-0223">Dioxygenase</keyword>
<evidence type="ECO:0000256" key="1">
    <source>
        <dbReference type="ARBA" id="ARBA00001947"/>
    </source>
</evidence>
<sequence>MKRLPTLFVSHGSPMFAIEPGVSGPNLRALGERLTPDVRAIVVVSPHWQTIGIKVGATPQPETIHDFGGFPPVLYTLQYNPPGEPALAQRVVQMLQAAGLDAKADPSRGLDHGAWVPLRYLRPQAELPVIQVSMPHNLNAQTAYELGRALQPLRDEGILVVGSGSLTHNLYELGQDVRDPEYAQAFADWARNAVETGNAQALIDYRGLAPYAERAHPTDEHYLPLVVAMGAAGSQTNGTLIEGGMTYRTLSMDSFLFDA</sequence>
<comment type="caution">
    <text evidence="7">The sequence shown here is derived from an EMBL/GenBank/DDBJ whole genome shotgun (WGS) entry which is preliminary data.</text>
</comment>
<feature type="domain" description="Extradiol ring-cleavage dioxygenase class III enzyme subunit B" evidence="6">
    <location>
        <begin position="8"/>
        <end position="250"/>
    </location>
</feature>
<evidence type="ECO:0000256" key="4">
    <source>
        <dbReference type="ARBA" id="ARBA00022833"/>
    </source>
</evidence>
<dbReference type="Proteomes" id="UP001356170">
    <property type="component" value="Unassembled WGS sequence"/>
</dbReference>
<dbReference type="Gene3D" id="3.40.830.10">
    <property type="entry name" value="LigB-like"/>
    <property type="match status" value="1"/>
</dbReference>
<keyword evidence="8" id="KW-1185">Reference proteome</keyword>
<dbReference type="InterPro" id="IPR014436">
    <property type="entry name" value="Extradiol_dOase_DODA"/>
</dbReference>
<dbReference type="CDD" id="cd07363">
    <property type="entry name" value="45_DOPA_Dioxygenase"/>
    <property type="match status" value="1"/>
</dbReference>